<organism evidence="1 2">
    <name type="scientific">Sorangium cellulosum</name>
    <name type="common">Polyangium cellulosum</name>
    <dbReference type="NCBI Taxonomy" id="56"/>
    <lineage>
        <taxon>Bacteria</taxon>
        <taxon>Pseudomonadati</taxon>
        <taxon>Myxococcota</taxon>
        <taxon>Polyangia</taxon>
        <taxon>Polyangiales</taxon>
        <taxon>Polyangiaceae</taxon>
        <taxon>Sorangium</taxon>
    </lineage>
</organism>
<protein>
    <submittedName>
        <fullName evidence="1">Uncharacterized protein</fullName>
    </submittedName>
</protein>
<evidence type="ECO:0000313" key="2">
    <source>
        <dbReference type="Proteomes" id="UP000075502"/>
    </source>
</evidence>
<dbReference type="EMBL" id="JEME01001321">
    <property type="protein sequence ID" value="KYG07491.1"/>
    <property type="molecule type" value="Genomic_DNA"/>
</dbReference>
<reference evidence="1 2" key="1">
    <citation type="submission" date="2014-02" db="EMBL/GenBank/DDBJ databases">
        <title>The small core and large imbalanced accessory genome model reveals a collaborative survival strategy of Sorangium cellulosum strains in nature.</title>
        <authorList>
            <person name="Han K."/>
            <person name="Peng R."/>
            <person name="Blom J."/>
            <person name="Li Y.-Z."/>
        </authorList>
    </citation>
    <scope>NUCLEOTIDE SEQUENCE [LARGE SCALE GENOMIC DNA]</scope>
    <source>
        <strain evidence="1 2">So0007-03</strain>
    </source>
</reference>
<name>A0A150TS04_SORCE</name>
<gene>
    <name evidence="1" type="ORF">BE21_29190</name>
</gene>
<comment type="caution">
    <text evidence="1">The sequence shown here is derived from an EMBL/GenBank/DDBJ whole genome shotgun (WGS) entry which is preliminary data.</text>
</comment>
<accession>A0A150TS04</accession>
<evidence type="ECO:0000313" key="1">
    <source>
        <dbReference type="EMBL" id="KYG07491.1"/>
    </source>
</evidence>
<sequence length="550" mass="60211">MGEDSAAELTLLDLDTEGLLLSALEQIQHACGDLWQRDDADPGHDCALTPLGQGFGAEWRTSPEFALVRLLTMTPANADMTGTSLEDLQQFYENNPGTFSYDFADILAEALGISRTAPLLPIPKLVQALQQQLLGTHPAVPDADGRKMPVTLYEALHDLEPLSEKLGPSGGHPGVLVRDDGTFTTRSELLLPDFEMRIFAESGLRRVMKIDLSKGSKGGGHMFVREGDALLRFELDDPEGFQITGVAEHPTVDLRIALRELPTTVPSCTETPACQDNSPDMPVGDGTIWRVSPFLLEPIVTRAAYLTYSEREFTGCYFQASGSCRLGMNIGQGGDPPGWTVFNADLSFPPDPPPQVPSHQFLWELLTEIAQVVVHDPTGDGAREMAEGEVQPVYALQGVDLGITADDVTAGFRRALESRAGEIAESVVGRYWEENASLDLFYGRGAPGGAPYLYFVTKDDLRPSDQNPAVPRDYTYTKPGFFTSPDLDAASKVSKKEIDGVGDKTHEKLRLLPGETMLYMQDDEAAVYQVRFHVPDEEDPVEIIAEVRRL</sequence>
<dbReference type="AlphaFoldDB" id="A0A150TS04"/>
<dbReference type="Proteomes" id="UP000075502">
    <property type="component" value="Unassembled WGS sequence"/>
</dbReference>
<proteinExistence type="predicted"/>